<dbReference type="Proteomes" id="UP000504882">
    <property type="component" value="Unassembled WGS sequence"/>
</dbReference>
<dbReference type="RefSeq" id="WP_133107361.1">
    <property type="nucleotide sequence ID" value="NZ_SMNA01000004.1"/>
</dbReference>
<accession>A0ABY2E4Y3</accession>
<dbReference type="PANTHER" id="PTHR43649">
    <property type="entry name" value="ARABINOSE-BINDING PROTEIN-RELATED"/>
    <property type="match status" value="1"/>
</dbReference>
<dbReference type="InterPro" id="IPR050490">
    <property type="entry name" value="Bact_solute-bd_prot1"/>
</dbReference>
<name>A0ABY2E4Y3_9MICO</name>
<sequence>MATASALALTACGGGGDTGDGGASSGGDVTLTFAWWGDVSRAERYEQSVDLFEEANPGVTVQTSFAGWGDYWQARNTEAAGGALPDVMQMDIAYLSVYGGNDRLAALDDAIGATIDTSTIAEAVLPAGQLEGTTYAITSSTNTLATFVNTDLLAELGVAAPEAGLTWAGYNDFLREVAAAGADSSPQVYGSVDYTQIFWLFNIWLGQQGLSMFDQDGALGFTADDLTEWWSLTADLRAENVVMPPDVAAQLSGADAIGSQQAVSEISWDNFLVRFSEGSGGATLAMLPPPADDPASSGLFLKPSLMLAASANSAHPEEAAALIDFLVNDAQVSEIFGTSRGVPASSSALDAVVAEGLDAQILDYEDSIADSLTDTPPPPVDGFGSLEESFVRIHEELAYGTVTTAEAADQWFAEAEDTLRG</sequence>
<reference evidence="1 2" key="1">
    <citation type="submission" date="2019-03" db="EMBL/GenBank/DDBJ databases">
        <title>Genomic features of bacteria from cold environments.</title>
        <authorList>
            <person name="Shen L."/>
        </authorList>
    </citation>
    <scope>NUCLEOTIDE SEQUENCE [LARGE SCALE GENOMIC DNA]</scope>
    <source>
        <strain evidence="2">T3246-1</strain>
    </source>
</reference>
<dbReference type="InterPro" id="IPR006059">
    <property type="entry name" value="SBP"/>
</dbReference>
<keyword evidence="2" id="KW-1185">Reference proteome</keyword>
<evidence type="ECO:0000313" key="1">
    <source>
        <dbReference type="EMBL" id="TDE94951.1"/>
    </source>
</evidence>
<proteinExistence type="predicted"/>
<dbReference type="SUPFAM" id="SSF53850">
    <property type="entry name" value="Periplasmic binding protein-like II"/>
    <property type="match status" value="1"/>
</dbReference>
<dbReference type="Gene3D" id="3.40.190.10">
    <property type="entry name" value="Periplasmic binding protein-like II"/>
    <property type="match status" value="2"/>
</dbReference>
<dbReference type="PANTHER" id="PTHR43649:SF12">
    <property type="entry name" value="DIACETYLCHITOBIOSE BINDING PROTEIN DASA"/>
    <property type="match status" value="1"/>
</dbReference>
<dbReference type="Pfam" id="PF13416">
    <property type="entry name" value="SBP_bac_8"/>
    <property type="match status" value="1"/>
</dbReference>
<evidence type="ECO:0000313" key="2">
    <source>
        <dbReference type="Proteomes" id="UP000504882"/>
    </source>
</evidence>
<dbReference type="EMBL" id="SMNA01000004">
    <property type="protein sequence ID" value="TDE94951.1"/>
    <property type="molecule type" value="Genomic_DNA"/>
</dbReference>
<comment type="caution">
    <text evidence="1">The sequence shown here is derived from an EMBL/GenBank/DDBJ whole genome shotgun (WGS) entry which is preliminary data.</text>
</comment>
<gene>
    <name evidence="1" type="ORF">EXU48_09220</name>
</gene>
<protein>
    <submittedName>
        <fullName evidence="1">Extracellular solute-binding protein</fullName>
    </submittedName>
</protein>
<organism evidence="1 2">
    <name type="scientific">Occultella glacieicola</name>
    <dbReference type="NCBI Taxonomy" id="2518684"/>
    <lineage>
        <taxon>Bacteria</taxon>
        <taxon>Bacillati</taxon>
        <taxon>Actinomycetota</taxon>
        <taxon>Actinomycetes</taxon>
        <taxon>Micrococcales</taxon>
        <taxon>Ruaniaceae</taxon>
        <taxon>Occultella</taxon>
    </lineage>
</organism>